<comment type="caution">
    <text evidence="3">The sequence shown here is derived from an EMBL/GenBank/DDBJ whole genome shotgun (WGS) entry which is preliminary data.</text>
</comment>
<feature type="compositionally biased region" description="Low complexity" evidence="1">
    <location>
        <begin position="168"/>
        <end position="190"/>
    </location>
</feature>
<evidence type="ECO:0000256" key="1">
    <source>
        <dbReference type="SAM" id="MobiDB-lite"/>
    </source>
</evidence>
<organism evidence="3 4">
    <name type="scientific">Coniochaeta hoffmannii</name>
    <dbReference type="NCBI Taxonomy" id="91930"/>
    <lineage>
        <taxon>Eukaryota</taxon>
        <taxon>Fungi</taxon>
        <taxon>Dikarya</taxon>
        <taxon>Ascomycota</taxon>
        <taxon>Pezizomycotina</taxon>
        <taxon>Sordariomycetes</taxon>
        <taxon>Sordariomycetidae</taxon>
        <taxon>Coniochaetales</taxon>
        <taxon>Coniochaetaceae</taxon>
        <taxon>Coniochaeta</taxon>
    </lineage>
</organism>
<proteinExistence type="predicted"/>
<sequence length="344" mass="36163">MPPLPHDDDDGASRLEAGRSQDLGEKSSSDRIYNNSRLQFPRTESSRAHTERMPSAGRLLLTLLLAFLVTFGLANALSPVEWHRRPYRQGDVVRHGEEGKAEDTQSLTSIIEAASPSSLHDLLHKYFPERFKDGVWESDVSAVEAVRRVDAALAASIVQLAKRQDNGTTTTTHTTTPPPESSTTTSRSVTTPPPDDESSTTTETSSTAPPPTTTTPTSSTPGPSSTSSTGRSSSTNGPSSSSSRTTTTTKGPTTSPGTSNSITSRPTSTSFTTSRPVTSTFTSTKDDGGVVVVTTTSWVNAAPAETGPTSTRPSPTLQNAAPGRQNHARGVLFGAVVVGAALLI</sequence>
<keyword evidence="2" id="KW-1133">Transmembrane helix</keyword>
<reference evidence="3" key="1">
    <citation type="submission" date="2022-07" db="EMBL/GenBank/DDBJ databases">
        <title>Fungi with potential for degradation of polypropylene.</title>
        <authorList>
            <person name="Gostincar C."/>
        </authorList>
    </citation>
    <scope>NUCLEOTIDE SEQUENCE</scope>
    <source>
        <strain evidence="3">EXF-13287</strain>
    </source>
</reference>
<dbReference type="AlphaFoldDB" id="A0AA38VZT3"/>
<dbReference type="EMBL" id="JANBVN010000025">
    <property type="protein sequence ID" value="KAJ9161224.1"/>
    <property type="molecule type" value="Genomic_DNA"/>
</dbReference>
<protein>
    <submittedName>
        <fullName evidence="3">Uncharacterized protein</fullName>
    </submittedName>
</protein>
<keyword evidence="4" id="KW-1185">Reference proteome</keyword>
<evidence type="ECO:0000313" key="4">
    <source>
        <dbReference type="Proteomes" id="UP001174691"/>
    </source>
</evidence>
<keyword evidence="2" id="KW-0472">Membrane</keyword>
<evidence type="ECO:0000313" key="3">
    <source>
        <dbReference type="EMBL" id="KAJ9161224.1"/>
    </source>
</evidence>
<accession>A0AA38VZT3</accession>
<evidence type="ECO:0000256" key="2">
    <source>
        <dbReference type="SAM" id="Phobius"/>
    </source>
</evidence>
<feature type="region of interest" description="Disordered" evidence="1">
    <location>
        <begin position="164"/>
        <end position="286"/>
    </location>
</feature>
<name>A0AA38VZT3_9PEZI</name>
<gene>
    <name evidence="3" type="ORF">NKR19_g2449</name>
</gene>
<feature type="compositionally biased region" description="Polar residues" evidence="1">
    <location>
        <begin position="307"/>
        <end position="319"/>
    </location>
</feature>
<keyword evidence="2" id="KW-0812">Transmembrane</keyword>
<feature type="region of interest" description="Disordered" evidence="1">
    <location>
        <begin position="301"/>
        <end position="322"/>
    </location>
</feature>
<feature type="compositionally biased region" description="Low complexity" evidence="1">
    <location>
        <begin position="214"/>
        <end position="286"/>
    </location>
</feature>
<feature type="region of interest" description="Disordered" evidence="1">
    <location>
        <begin position="1"/>
        <end position="52"/>
    </location>
</feature>
<feature type="compositionally biased region" description="Basic and acidic residues" evidence="1">
    <location>
        <begin position="11"/>
        <end position="29"/>
    </location>
</feature>
<dbReference type="Proteomes" id="UP001174691">
    <property type="component" value="Unassembled WGS sequence"/>
</dbReference>
<feature type="transmembrane region" description="Helical" evidence="2">
    <location>
        <begin position="59"/>
        <end position="78"/>
    </location>
</feature>